<sequence length="637" mass="73302">MILRQYKGNGQFLIGSKLVELRASDIQFIFGIICGNKKVSGLSCSKNKVKFARKKGLQRLDQQGIKHLISEELLKSNKKQDVQDVARLVCLFLCVTLFFTSSATLSWVYVKHMDDWNEMKNYDWGTAIKDLLIRSIEKNISDPWKVQGCAILLLVNEDELSPTSQEDLIYQMHIEQEEIGEEQEEEEEGEGEEEEEEQEQEEEEEEEEEVKHTKISLLRRRLRSTSNKFADQGKYIDEEEEEEQNEIEQELIFIEEEEDEEQESDEKKEQVKEEEDDENNEEVETKEMLEEGDSAEEGDSVGVEQVAEEGNGAVVEQVAEEVDAATVEEDEGDLVQKLSEEGGVENGNDSEMDDMFHTAETVDEQIKSTNQSASTFVAETQFSNQARDQTAVEDDVDFGARQTQAKKAIDELAEGLKKMQDDLEQGVSNLHDKCARLEEDNVILEAQNRALEVQNSELEKQTLLLSDSLWAGNHYETSIHADEASNILEQEAIANSYLEANGDDKTRWKMYNDDLHNVLLFDSIIFPIHEDDHWTLLVLDVLKGTWCFYDSMQQKRVTAYLEERWERFCIEPKVRIEPRCPQQPPRSDCGIIVCNIMKHFVLKEEVQDTISNENCNKIRAEILEAFITDEEGLWQSQ</sequence>
<dbReference type="Proteomes" id="UP001062846">
    <property type="component" value="Chromosome 5"/>
</dbReference>
<comment type="caution">
    <text evidence="1">The sequence shown here is derived from an EMBL/GenBank/DDBJ whole genome shotgun (WGS) entry which is preliminary data.</text>
</comment>
<reference evidence="1" key="1">
    <citation type="submission" date="2022-02" db="EMBL/GenBank/DDBJ databases">
        <title>Plant Genome Project.</title>
        <authorList>
            <person name="Zhang R.-G."/>
        </authorList>
    </citation>
    <scope>NUCLEOTIDE SEQUENCE</scope>
    <source>
        <strain evidence="1">AT1</strain>
    </source>
</reference>
<dbReference type="EMBL" id="CM046392">
    <property type="protein sequence ID" value="KAI8556181.1"/>
    <property type="molecule type" value="Genomic_DNA"/>
</dbReference>
<name>A0ACC0NSF3_RHOML</name>
<evidence type="ECO:0000313" key="2">
    <source>
        <dbReference type="Proteomes" id="UP001062846"/>
    </source>
</evidence>
<organism evidence="1 2">
    <name type="scientific">Rhododendron molle</name>
    <name type="common">Chinese azalea</name>
    <name type="synonym">Azalea mollis</name>
    <dbReference type="NCBI Taxonomy" id="49168"/>
    <lineage>
        <taxon>Eukaryota</taxon>
        <taxon>Viridiplantae</taxon>
        <taxon>Streptophyta</taxon>
        <taxon>Embryophyta</taxon>
        <taxon>Tracheophyta</taxon>
        <taxon>Spermatophyta</taxon>
        <taxon>Magnoliopsida</taxon>
        <taxon>eudicotyledons</taxon>
        <taxon>Gunneridae</taxon>
        <taxon>Pentapetalae</taxon>
        <taxon>asterids</taxon>
        <taxon>Ericales</taxon>
        <taxon>Ericaceae</taxon>
        <taxon>Ericoideae</taxon>
        <taxon>Rhodoreae</taxon>
        <taxon>Rhododendron</taxon>
    </lineage>
</organism>
<keyword evidence="2" id="KW-1185">Reference proteome</keyword>
<protein>
    <submittedName>
        <fullName evidence="1">Uncharacterized protein</fullName>
    </submittedName>
</protein>
<accession>A0ACC0NSF3</accession>
<gene>
    <name evidence="1" type="ORF">RHMOL_Rhmol05G0232000</name>
</gene>
<evidence type="ECO:0000313" key="1">
    <source>
        <dbReference type="EMBL" id="KAI8556181.1"/>
    </source>
</evidence>
<proteinExistence type="predicted"/>